<organism evidence="2 3">
    <name type="scientific">Pseudomonas moraviensis</name>
    <dbReference type="NCBI Taxonomy" id="321662"/>
    <lineage>
        <taxon>Bacteria</taxon>
        <taxon>Pseudomonadati</taxon>
        <taxon>Pseudomonadota</taxon>
        <taxon>Gammaproteobacteria</taxon>
        <taxon>Pseudomonadales</taxon>
        <taxon>Pseudomonadaceae</taxon>
        <taxon>Pseudomonas</taxon>
    </lineage>
</organism>
<comment type="caution">
    <text evidence="2">The sequence shown here is derived from an EMBL/GenBank/DDBJ whole genome shotgun (WGS) entry which is preliminary data.</text>
</comment>
<evidence type="ECO:0000313" key="2">
    <source>
        <dbReference type="EMBL" id="PAW58808.1"/>
    </source>
</evidence>
<accession>A0A2A2PTC5</accession>
<feature type="transmembrane region" description="Helical" evidence="1">
    <location>
        <begin position="40"/>
        <end position="57"/>
    </location>
</feature>
<dbReference type="EMBL" id="NRST01000001">
    <property type="protein sequence ID" value="PAW58808.1"/>
    <property type="molecule type" value="Genomic_DNA"/>
</dbReference>
<reference evidence="2 3" key="1">
    <citation type="submission" date="2017-08" db="EMBL/GenBank/DDBJ databases">
        <title>Draft Genome Sequence of Pseudomonas moraviensis TYU6, isolated from Taxus cuspidata by using PacBio Single-Molecule Real-Time Technology.</title>
        <authorList>
            <person name="Baek K.-H."/>
            <person name="Mishra A.K."/>
        </authorList>
    </citation>
    <scope>NUCLEOTIDE SEQUENCE [LARGE SCALE GENOMIC DNA]</scope>
    <source>
        <strain evidence="2 3">TYU6</strain>
    </source>
</reference>
<keyword evidence="1" id="KW-1133">Transmembrane helix</keyword>
<dbReference type="AlphaFoldDB" id="A0A2A2PTC5"/>
<gene>
    <name evidence="2" type="ORF">CKQ80_27115</name>
</gene>
<sequence>MAMVYCRACAKELHETALTCPQCGAPQQASVPQTQAETPWLAIVSLILGIISALNLFDDSEWDRDAIVGVGILSLAGLTCGIVCINQKHPGRNLAIAGIVLSGLAAFVLSCLSIE</sequence>
<keyword evidence="1" id="KW-0812">Transmembrane</keyword>
<dbReference type="RefSeq" id="WP_041064263.1">
    <property type="nucleotide sequence ID" value="NZ_NRSS01000004.1"/>
</dbReference>
<keyword evidence="3" id="KW-1185">Reference proteome</keyword>
<evidence type="ECO:0008006" key="4">
    <source>
        <dbReference type="Google" id="ProtNLM"/>
    </source>
</evidence>
<evidence type="ECO:0000313" key="3">
    <source>
        <dbReference type="Proteomes" id="UP000217830"/>
    </source>
</evidence>
<proteinExistence type="predicted"/>
<feature type="transmembrane region" description="Helical" evidence="1">
    <location>
        <begin position="66"/>
        <end position="88"/>
    </location>
</feature>
<feature type="transmembrane region" description="Helical" evidence="1">
    <location>
        <begin position="94"/>
        <end position="114"/>
    </location>
</feature>
<dbReference type="Proteomes" id="UP000217830">
    <property type="component" value="Unassembled WGS sequence"/>
</dbReference>
<evidence type="ECO:0000256" key="1">
    <source>
        <dbReference type="SAM" id="Phobius"/>
    </source>
</evidence>
<keyword evidence="1" id="KW-0472">Membrane</keyword>
<protein>
    <recommendedName>
        <fullName evidence="4">DUF4190 domain-containing protein</fullName>
    </recommendedName>
</protein>
<name>A0A2A2PTC5_9PSED</name>